<dbReference type="GO" id="GO:0045881">
    <property type="term" value="P:positive regulation of sporulation resulting in formation of a cellular spore"/>
    <property type="evidence" value="ECO:0007669"/>
    <property type="project" value="TreeGrafter"/>
</dbReference>
<proteinExistence type="inferred from homology"/>
<dbReference type="FunFam" id="1.10.10.2830:FF:000001">
    <property type="entry name" value="Chromosome partitioning protein ParB"/>
    <property type="match status" value="1"/>
</dbReference>
<dbReference type="NCBIfam" id="TIGR00180">
    <property type="entry name" value="parB_part"/>
    <property type="match status" value="1"/>
</dbReference>
<dbReference type="PANTHER" id="PTHR33375:SF1">
    <property type="entry name" value="CHROMOSOME-PARTITIONING PROTEIN PARB-RELATED"/>
    <property type="match status" value="1"/>
</dbReference>
<feature type="domain" description="ParB-like N-terminal" evidence="7">
    <location>
        <begin position="26"/>
        <end position="116"/>
    </location>
</feature>
<dbReference type="Pfam" id="PF02195">
    <property type="entry name" value="ParB_N"/>
    <property type="match status" value="1"/>
</dbReference>
<dbReference type="GO" id="GO:0003677">
    <property type="term" value="F:DNA binding"/>
    <property type="evidence" value="ECO:0007669"/>
    <property type="project" value="UniProtKB-KW"/>
</dbReference>
<name>A0A520S5U1_9GAMM</name>
<evidence type="ECO:0000256" key="2">
    <source>
        <dbReference type="ARBA" id="ARBA00022372"/>
    </source>
</evidence>
<evidence type="ECO:0000256" key="6">
    <source>
        <dbReference type="SAM" id="MobiDB-lite"/>
    </source>
</evidence>
<gene>
    <name evidence="8" type="ORF">EVA68_00425</name>
</gene>
<dbReference type="PANTHER" id="PTHR33375">
    <property type="entry name" value="CHROMOSOME-PARTITIONING PROTEIN PARB-RELATED"/>
    <property type="match status" value="1"/>
</dbReference>
<dbReference type="Pfam" id="PF17762">
    <property type="entry name" value="HTH_ParB"/>
    <property type="match status" value="1"/>
</dbReference>
<comment type="caution">
    <text evidence="8">The sequence shown here is derived from an EMBL/GenBank/DDBJ whole genome shotgun (WGS) entry which is preliminary data.</text>
</comment>
<feature type="compositionally biased region" description="Low complexity" evidence="6">
    <location>
        <begin position="221"/>
        <end position="231"/>
    </location>
</feature>
<dbReference type="GO" id="GO:0007059">
    <property type="term" value="P:chromosome segregation"/>
    <property type="evidence" value="ECO:0007669"/>
    <property type="project" value="UniProtKB-KW"/>
</dbReference>
<evidence type="ECO:0000256" key="1">
    <source>
        <dbReference type="ARBA" id="ARBA00006295"/>
    </source>
</evidence>
<reference evidence="8 9" key="1">
    <citation type="submission" date="2019-02" db="EMBL/GenBank/DDBJ databases">
        <title>Prokaryotic population dynamics and viral predation in marine succession experiment using metagenomics: the confinement effect.</title>
        <authorList>
            <person name="Haro-Moreno J.M."/>
            <person name="Rodriguez-Valera F."/>
            <person name="Lopez-Perez M."/>
        </authorList>
    </citation>
    <scope>NUCLEOTIDE SEQUENCE [LARGE SCALE GENOMIC DNA]</scope>
    <source>
        <strain evidence="8">MED-G157</strain>
    </source>
</reference>
<dbReference type="GO" id="GO:0005694">
    <property type="term" value="C:chromosome"/>
    <property type="evidence" value="ECO:0007669"/>
    <property type="project" value="TreeGrafter"/>
</dbReference>
<dbReference type="InterPro" id="IPR004437">
    <property type="entry name" value="ParB/RepB/Spo0J"/>
</dbReference>
<keyword evidence="3" id="KW-0159">Chromosome partition</keyword>
<accession>A0A520S5U1</accession>
<dbReference type="InterPro" id="IPR036086">
    <property type="entry name" value="ParB/Sulfiredoxin_sf"/>
</dbReference>
<dbReference type="Proteomes" id="UP000316199">
    <property type="component" value="Unassembled WGS sequence"/>
</dbReference>
<dbReference type="InterPro" id="IPR003115">
    <property type="entry name" value="ParB_N"/>
</dbReference>
<protein>
    <recommendedName>
        <fullName evidence="2">Probable chromosome-partitioning protein ParB</fullName>
    </recommendedName>
</protein>
<dbReference type="Pfam" id="PF23552">
    <property type="entry name" value="ParB_C"/>
    <property type="match status" value="1"/>
</dbReference>
<dbReference type="SMART" id="SM00470">
    <property type="entry name" value="ParB"/>
    <property type="match status" value="1"/>
</dbReference>
<keyword evidence="4" id="KW-0238">DNA-binding</keyword>
<comment type="similarity">
    <text evidence="1">Belongs to the ParB family.</text>
</comment>
<organism evidence="8 9">
    <name type="scientific">OM182 bacterium</name>
    <dbReference type="NCBI Taxonomy" id="2510334"/>
    <lineage>
        <taxon>Bacteria</taxon>
        <taxon>Pseudomonadati</taxon>
        <taxon>Pseudomonadota</taxon>
        <taxon>Gammaproteobacteria</taxon>
        <taxon>OMG group</taxon>
        <taxon>OM182 clade</taxon>
    </lineage>
</organism>
<dbReference type="AlphaFoldDB" id="A0A520S5U1"/>
<dbReference type="EMBL" id="SHAG01000001">
    <property type="protein sequence ID" value="RZO77831.1"/>
    <property type="molecule type" value="Genomic_DNA"/>
</dbReference>
<evidence type="ECO:0000256" key="5">
    <source>
        <dbReference type="ARBA" id="ARBA00025472"/>
    </source>
</evidence>
<dbReference type="Gene3D" id="3.90.1530.30">
    <property type="match status" value="1"/>
</dbReference>
<dbReference type="FunFam" id="3.90.1530.30:FF:000001">
    <property type="entry name" value="Chromosome partitioning protein ParB"/>
    <property type="match status" value="1"/>
</dbReference>
<dbReference type="SUPFAM" id="SSF110849">
    <property type="entry name" value="ParB/Sulfiredoxin"/>
    <property type="match status" value="1"/>
</dbReference>
<sequence length="282" mass="31252">MMKKRGLGRGLEALLGSETKPDVAMDEIPVEFISPGPFQPRKNFPEDALNELAESIKRQGIVQPIVVREGSVTKYEIIAGERRWRAAQRAALETVPVVVKQVSDESAIAMSLIENIQREDLNPMEEAEALNRLLDEFQLSHQELADAVGKSRVAVTNYLRLNGLSSKVKDFVISGALEMGHARALLSLSNADQDKLANEVILRGLNVRETEALVRRKSSNKPKNNPSTNKTSDTRQLEQKLGDRIGQPVNIQHSAKGRGKLIINYNSLDELDGILSHFGELE</sequence>
<evidence type="ECO:0000256" key="3">
    <source>
        <dbReference type="ARBA" id="ARBA00022829"/>
    </source>
</evidence>
<evidence type="ECO:0000259" key="7">
    <source>
        <dbReference type="SMART" id="SM00470"/>
    </source>
</evidence>
<dbReference type="Gene3D" id="1.10.10.2830">
    <property type="match status" value="1"/>
</dbReference>
<evidence type="ECO:0000313" key="8">
    <source>
        <dbReference type="EMBL" id="RZO77831.1"/>
    </source>
</evidence>
<evidence type="ECO:0000256" key="4">
    <source>
        <dbReference type="ARBA" id="ARBA00023125"/>
    </source>
</evidence>
<dbReference type="InterPro" id="IPR041468">
    <property type="entry name" value="HTH_ParB/Spo0J"/>
</dbReference>
<evidence type="ECO:0000313" key="9">
    <source>
        <dbReference type="Proteomes" id="UP000316199"/>
    </source>
</evidence>
<dbReference type="InterPro" id="IPR050336">
    <property type="entry name" value="Chromosome_partition/occlusion"/>
</dbReference>
<feature type="region of interest" description="Disordered" evidence="6">
    <location>
        <begin position="213"/>
        <end position="237"/>
    </location>
</feature>
<dbReference type="InterPro" id="IPR057240">
    <property type="entry name" value="ParB_dimer_C"/>
</dbReference>
<dbReference type="CDD" id="cd16393">
    <property type="entry name" value="SPO0J_N"/>
    <property type="match status" value="1"/>
</dbReference>
<comment type="function">
    <text evidence="5">Involved in chromosome partition. Localize to both poles of the predivisional cell following completion of DNA replication. Binds to the DNA origin of replication.</text>
</comment>